<dbReference type="EMBL" id="CATNWA010018557">
    <property type="protein sequence ID" value="CAI9608105.1"/>
    <property type="molecule type" value="Genomic_DNA"/>
</dbReference>
<comment type="caution">
    <text evidence="2">The sequence shown here is derived from an EMBL/GenBank/DDBJ whole genome shotgun (WGS) entry which is preliminary data.</text>
</comment>
<feature type="non-terminal residue" evidence="2">
    <location>
        <position position="106"/>
    </location>
</feature>
<dbReference type="PANTHER" id="PTHR45912">
    <property type="entry name" value="CILIA- AND FLAGELLA-ASSOCIATED PROTEIN 47"/>
    <property type="match status" value="1"/>
</dbReference>
<sequence>MPKISSEPLSSNIYSTSERILLTWLNFHYEKMRKVAWKNCKKGDVPPTRWIMNFDKDLLDGLVLAAQVAAYCPYLVSSHFIDMYTSPESPEQCLHNCLILTNALRT</sequence>
<dbReference type="InterPro" id="IPR036872">
    <property type="entry name" value="CH_dom_sf"/>
</dbReference>
<evidence type="ECO:0000313" key="3">
    <source>
        <dbReference type="Proteomes" id="UP001162483"/>
    </source>
</evidence>
<dbReference type="PANTHER" id="PTHR45912:SF3">
    <property type="entry name" value="CILIA- AND FLAGELLA-ASSOCIATED PROTEIN 47"/>
    <property type="match status" value="1"/>
</dbReference>
<dbReference type="Gene3D" id="1.10.418.10">
    <property type="entry name" value="Calponin-like domain"/>
    <property type="match status" value="1"/>
</dbReference>
<evidence type="ECO:0000313" key="2">
    <source>
        <dbReference type="EMBL" id="CAI9608105.1"/>
    </source>
</evidence>
<keyword evidence="3" id="KW-1185">Reference proteome</keyword>
<dbReference type="InterPro" id="IPR001715">
    <property type="entry name" value="CH_dom"/>
</dbReference>
<feature type="domain" description="Calponin-homology (CH)" evidence="1">
    <location>
        <begin position="15"/>
        <end position="106"/>
    </location>
</feature>
<proteinExistence type="predicted"/>
<dbReference type="Proteomes" id="UP001162483">
    <property type="component" value="Unassembled WGS sequence"/>
</dbReference>
<gene>
    <name evidence="2" type="ORF">SPARVUS_LOCUS14050478</name>
</gene>
<protein>
    <recommendedName>
        <fullName evidence="1">Calponin-homology (CH) domain-containing protein</fullName>
    </recommendedName>
</protein>
<dbReference type="PROSITE" id="PS50021">
    <property type="entry name" value="CH"/>
    <property type="match status" value="1"/>
</dbReference>
<dbReference type="SUPFAM" id="SSF47576">
    <property type="entry name" value="Calponin-homology domain, CH-domain"/>
    <property type="match status" value="1"/>
</dbReference>
<organism evidence="2 3">
    <name type="scientific">Staurois parvus</name>
    <dbReference type="NCBI Taxonomy" id="386267"/>
    <lineage>
        <taxon>Eukaryota</taxon>
        <taxon>Metazoa</taxon>
        <taxon>Chordata</taxon>
        <taxon>Craniata</taxon>
        <taxon>Vertebrata</taxon>
        <taxon>Euteleostomi</taxon>
        <taxon>Amphibia</taxon>
        <taxon>Batrachia</taxon>
        <taxon>Anura</taxon>
        <taxon>Neobatrachia</taxon>
        <taxon>Ranoidea</taxon>
        <taxon>Ranidae</taxon>
        <taxon>Staurois</taxon>
    </lineage>
</organism>
<name>A0ABN9GFI9_9NEOB</name>
<accession>A0ABN9GFI9</accession>
<evidence type="ECO:0000259" key="1">
    <source>
        <dbReference type="PROSITE" id="PS50021"/>
    </source>
</evidence>
<reference evidence="2" key="1">
    <citation type="submission" date="2023-05" db="EMBL/GenBank/DDBJ databases">
        <authorList>
            <person name="Stuckert A."/>
        </authorList>
    </citation>
    <scope>NUCLEOTIDE SEQUENCE</scope>
</reference>